<evidence type="ECO:0000256" key="7">
    <source>
        <dbReference type="ARBA" id="ARBA00022989"/>
    </source>
</evidence>
<evidence type="ECO:0000256" key="6">
    <source>
        <dbReference type="ARBA" id="ARBA00022927"/>
    </source>
</evidence>
<evidence type="ECO:0000256" key="4">
    <source>
        <dbReference type="ARBA" id="ARBA00022519"/>
    </source>
</evidence>
<evidence type="ECO:0000256" key="3">
    <source>
        <dbReference type="ARBA" id="ARBA00022475"/>
    </source>
</evidence>
<gene>
    <name evidence="12" type="ORF">D9K80_11370</name>
</gene>
<proteinExistence type="predicted"/>
<dbReference type="Pfam" id="PF11356">
    <property type="entry name" value="T2SSC"/>
    <property type="match status" value="1"/>
</dbReference>
<feature type="transmembrane region" description="Helical" evidence="10">
    <location>
        <begin position="21"/>
        <end position="43"/>
    </location>
</feature>
<evidence type="ECO:0000256" key="1">
    <source>
        <dbReference type="ARBA" id="ARBA00004533"/>
    </source>
</evidence>
<keyword evidence="6" id="KW-0653">Protein transport</keyword>
<keyword evidence="2" id="KW-0813">Transport</keyword>
<evidence type="ECO:0000256" key="5">
    <source>
        <dbReference type="ARBA" id="ARBA00022692"/>
    </source>
</evidence>
<dbReference type="Gene3D" id="2.30.42.10">
    <property type="match status" value="1"/>
</dbReference>
<comment type="subcellular location">
    <subcellularLocation>
        <location evidence="1">Cell inner membrane</location>
    </subcellularLocation>
</comment>
<evidence type="ECO:0000313" key="13">
    <source>
        <dbReference type="Proteomes" id="UP000267166"/>
    </source>
</evidence>
<accession>A0A498CZ53</accession>
<sequence>MSAWMDKIKQLDLTQADRIAPVALAIAILILCWKLAALLWLLLAPPQVMQIERVELGSQQAQVPNISSFALFQEAANTSAADQQLNMSLQGVVQGYPSQFSSAVIKVNEVADRYRVGEMILGSNYSLSEVYWDRVILRNNSGAVRELKFKGMENGLDQPIVPELNPNASNSNTGASAPANTQNTQPSSAIGQAVQQIQENRDQYLQDMGIGSSANGSGYEVTARTPVGLRNKLGLQPGDRIMSLNGQTVGQGQTEAQLLEQARREGQVKLEIKRGDQVVTVQQDLK</sequence>
<dbReference type="RefSeq" id="WP_121594597.1">
    <property type="nucleotide sequence ID" value="NZ_RCHD01000026.1"/>
</dbReference>
<dbReference type="Gene3D" id="2.30.30.830">
    <property type="match status" value="1"/>
</dbReference>
<dbReference type="EMBL" id="RCHD01000026">
    <property type="protein sequence ID" value="RLL34171.1"/>
    <property type="molecule type" value="Genomic_DNA"/>
</dbReference>
<dbReference type="InterPro" id="IPR036034">
    <property type="entry name" value="PDZ_sf"/>
</dbReference>
<evidence type="ECO:0000259" key="11">
    <source>
        <dbReference type="SMART" id="SM00228"/>
    </source>
</evidence>
<keyword evidence="8 10" id="KW-0472">Membrane</keyword>
<dbReference type="Pfam" id="PF13180">
    <property type="entry name" value="PDZ_2"/>
    <property type="match status" value="1"/>
</dbReference>
<comment type="caution">
    <text evidence="12">The sequence shown here is derived from an EMBL/GenBank/DDBJ whole genome shotgun (WGS) entry which is preliminary data.</text>
</comment>
<name>A0A498CZ53_9GAMM</name>
<evidence type="ECO:0000256" key="2">
    <source>
        <dbReference type="ARBA" id="ARBA00022448"/>
    </source>
</evidence>
<dbReference type="InterPro" id="IPR001478">
    <property type="entry name" value="PDZ"/>
</dbReference>
<feature type="domain" description="PDZ" evidence="11">
    <location>
        <begin position="206"/>
        <end position="276"/>
    </location>
</feature>
<dbReference type="GO" id="GO:0015031">
    <property type="term" value="P:protein transport"/>
    <property type="evidence" value="ECO:0007669"/>
    <property type="project" value="UniProtKB-KW"/>
</dbReference>
<dbReference type="Proteomes" id="UP000267166">
    <property type="component" value="Unassembled WGS sequence"/>
</dbReference>
<evidence type="ECO:0000313" key="12">
    <source>
        <dbReference type="EMBL" id="RLL34171.1"/>
    </source>
</evidence>
<feature type="compositionally biased region" description="Polar residues" evidence="9">
    <location>
        <begin position="166"/>
        <end position="193"/>
    </location>
</feature>
<evidence type="ECO:0000256" key="9">
    <source>
        <dbReference type="SAM" id="MobiDB-lite"/>
    </source>
</evidence>
<keyword evidence="3" id="KW-1003">Cell membrane</keyword>
<dbReference type="SMART" id="SM00228">
    <property type="entry name" value="PDZ"/>
    <property type="match status" value="1"/>
</dbReference>
<protein>
    <submittedName>
        <fullName evidence="12">General secretion pathway protein</fullName>
    </submittedName>
</protein>
<keyword evidence="5 10" id="KW-0812">Transmembrane</keyword>
<evidence type="ECO:0000256" key="8">
    <source>
        <dbReference type="ARBA" id="ARBA00023136"/>
    </source>
</evidence>
<keyword evidence="4" id="KW-0997">Cell inner membrane</keyword>
<evidence type="ECO:0000256" key="10">
    <source>
        <dbReference type="SAM" id="Phobius"/>
    </source>
</evidence>
<reference evidence="12 13" key="1">
    <citation type="submission" date="2018-09" db="EMBL/GenBank/DDBJ databases">
        <title>The draft genome of Acinetobacter sp. strains.</title>
        <authorList>
            <person name="Qin J."/>
            <person name="Feng Y."/>
            <person name="Zong Z."/>
        </authorList>
    </citation>
    <scope>NUCLEOTIDE SEQUENCE [LARGE SCALE GENOMIC DNA]</scope>
    <source>
        <strain evidence="12 13">WCHAc060003</strain>
    </source>
</reference>
<feature type="region of interest" description="Disordered" evidence="9">
    <location>
        <begin position="157"/>
        <end position="193"/>
    </location>
</feature>
<dbReference type="GO" id="GO:0005886">
    <property type="term" value="C:plasma membrane"/>
    <property type="evidence" value="ECO:0007669"/>
    <property type="project" value="UniProtKB-SubCell"/>
</dbReference>
<dbReference type="InterPro" id="IPR024961">
    <property type="entry name" value="T2SS_GspC_N"/>
</dbReference>
<dbReference type="AlphaFoldDB" id="A0A498CZ53"/>
<dbReference type="SUPFAM" id="SSF50156">
    <property type="entry name" value="PDZ domain-like"/>
    <property type="match status" value="1"/>
</dbReference>
<keyword evidence="7 10" id="KW-1133">Transmembrane helix</keyword>
<organism evidence="12 13">
    <name type="scientific">Acinetobacter cumulans</name>
    <dbReference type="NCBI Taxonomy" id="2136182"/>
    <lineage>
        <taxon>Bacteria</taxon>
        <taxon>Pseudomonadati</taxon>
        <taxon>Pseudomonadota</taxon>
        <taxon>Gammaproteobacteria</taxon>
        <taxon>Moraxellales</taxon>
        <taxon>Moraxellaceae</taxon>
        <taxon>Acinetobacter</taxon>
    </lineage>
</organism>